<keyword evidence="2" id="KW-1185">Reference proteome</keyword>
<reference evidence="1 2" key="1">
    <citation type="submission" date="2013-11" db="EMBL/GenBank/DDBJ databases">
        <title>The Damaraland mole rat (Fukomys damarensis) genome and evolution of African mole rats.</title>
        <authorList>
            <person name="Gladyshev V.N."/>
            <person name="Fang X."/>
        </authorList>
    </citation>
    <scope>NUCLEOTIDE SEQUENCE [LARGE SCALE GENOMIC DNA]</scope>
    <source>
        <tissue evidence="1">Liver</tissue>
    </source>
</reference>
<dbReference type="EMBL" id="KN123079">
    <property type="protein sequence ID" value="KFO26859.1"/>
    <property type="molecule type" value="Genomic_DNA"/>
</dbReference>
<protein>
    <submittedName>
        <fullName evidence="1">Uncharacterized protein</fullName>
    </submittedName>
</protein>
<dbReference type="AlphaFoldDB" id="A0A091D423"/>
<organism evidence="1 2">
    <name type="scientific">Fukomys damarensis</name>
    <name type="common">Damaraland mole rat</name>
    <name type="synonym">Cryptomys damarensis</name>
    <dbReference type="NCBI Taxonomy" id="885580"/>
    <lineage>
        <taxon>Eukaryota</taxon>
        <taxon>Metazoa</taxon>
        <taxon>Chordata</taxon>
        <taxon>Craniata</taxon>
        <taxon>Vertebrata</taxon>
        <taxon>Euteleostomi</taxon>
        <taxon>Mammalia</taxon>
        <taxon>Eutheria</taxon>
        <taxon>Euarchontoglires</taxon>
        <taxon>Glires</taxon>
        <taxon>Rodentia</taxon>
        <taxon>Hystricomorpha</taxon>
        <taxon>Bathyergidae</taxon>
        <taxon>Fukomys</taxon>
    </lineage>
</organism>
<gene>
    <name evidence="1" type="ORF">H920_11754</name>
</gene>
<sequence>MVAQELVLWELDVKREGLLGEREELVQSDSRDLHLKTQESRGLEIIRETLGKDYVLTLLLVAHEFVQKQVCIPENKSIIVASDWFSLESASAASFRRLFAETLSDNKQSDPGPWLRMWTLWRTEKGKVGVLSQCQRTVDLLGPYPATF</sequence>
<evidence type="ECO:0000313" key="2">
    <source>
        <dbReference type="Proteomes" id="UP000028990"/>
    </source>
</evidence>
<proteinExistence type="predicted"/>
<name>A0A091D423_FUKDA</name>
<accession>A0A091D423</accession>
<dbReference type="Proteomes" id="UP000028990">
    <property type="component" value="Unassembled WGS sequence"/>
</dbReference>
<evidence type="ECO:0000313" key="1">
    <source>
        <dbReference type="EMBL" id="KFO26859.1"/>
    </source>
</evidence>